<dbReference type="InterPro" id="IPR035914">
    <property type="entry name" value="Sperma_CUB_dom_sf"/>
</dbReference>
<feature type="domain" description="CUB" evidence="5">
    <location>
        <begin position="16"/>
        <end position="128"/>
    </location>
</feature>
<dbReference type="Pfam" id="PF00431">
    <property type="entry name" value="CUB"/>
    <property type="match status" value="2"/>
</dbReference>
<dbReference type="PANTHER" id="PTHR24251:SF37">
    <property type="entry name" value="CUB DOMAIN-CONTAINING PROTEIN"/>
    <property type="match status" value="1"/>
</dbReference>
<sequence length="332" mass="37157">MASIMIDRCGTANCPTDGNLTASKGILKSPGYPKSQYPRNTRCVWVITVPRGEHVKLVIKTMDLEYCTLCHCDYVEVREGASSNGQLIGRFCNAKKTAVYSEGRQMWVTFRSDIANEGRGFFASYSRIKLRKKEPVILHANDTSRFITSPNNPAVCGSGRQCTWVIFAHEGFNVRLTLETFVFPSCLGSFIEIRDGPRCSSQLIGTFCGDEKPPSDICSLGNSLWVTFKYNSTRDLQMNRFELLYREVLCTNHVQKQMFTAPVNSDHWRSMAVGIACTSFFLFVILVACFLKIASNGRFASLERVASQIELNTTECSIEETILGNDMDVSSD</sequence>
<evidence type="ECO:0000256" key="2">
    <source>
        <dbReference type="ARBA" id="ARBA00023157"/>
    </source>
</evidence>
<protein>
    <submittedName>
        <fullName evidence="6">Dorsal-ventral patterning tolloid-like protein 1</fullName>
    </submittedName>
</protein>
<evidence type="ECO:0000256" key="3">
    <source>
        <dbReference type="PROSITE-ProRule" id="PRU00059"/>
    </source>
</evidence>
<keyword evidence="4" id="KW-0472">Membrane</keyword>
<keyword evidence="1" id="KW-0677">Repeat</keyword>
<reference evidence="6" key="1">
    <citation type="submission" date="2023-01" db="EMBL/GenBank/DDBJ databases">
        <title>Genome assembly of the deep-sea coral Lophelia pertusa.</title>
        <authorList>
            <person name="Herrera S."/>
            <person name="Cordes E."/>
        </authorList>
    </citation>
    <scope>NUCLEOTIDE SEQUENCE</scope>
    <source>
        <strain evidence="6">USNM1676648</strain>
        <tissue evidence="6">Polyp</tissue>
    </source>
</reference>
<organism evidence="6 7">
    <name type="scientific">Desmophyllum pertusum</name>
    <dbReference type="NCBI Taxonomy" id="174260"/>
    <lineage>
        <taxon>Eukaryota</taxon>
        <taxon>Metazoa</taxon>
        <taxon>Cnidaria</taxon>
        <taxon>Anthozoa</taxon>
        <taxon>Hexacorallia</taxon>
        <taxon>Scleractinia</taxon>
        <taxon>Caryophylliina</taxon>
        <taxon>Caryophylliidae</taxon>
        <taxon>Desmophyllum</taxon>
    </lineage>
</organism>
<evidence type="ECO:0000259" key="5">
    <source>
        <dbReference type="PROSITE" id="PS01180"/>
    </source>
</evidence>
<evidence type="ECO:0000313" key="7">
    <source>
        <dbReference type="Proteomes" id="UP001163046"/>
    </source>
</evidence>
<keyword evidence="2" id="KW-1015">Disulfide bond</keyword>
<comment type="caution">
    <text evidence="6">The sequence shown here is derived from an EMBL/GenBank/DDBJ whole genome shotgun (WGS) entry which is preliminary data.</text>
</comment>
<dbReference type="Gene3D" id="2.60.120.290">
    <property type="entry name" value="Spermadhesin, CUB domain"/>
    <property type="match status" value="2"/>
</dbReference>
<dbReference type="CDD" id="cd00041">
    <property type="entry name" value="CUB"/>
    <property type="match status" value="2"/>
</dbReference>
<dbReference type="InterPro" id="IPR000859">
    <property type="entry name" value="CUB_dom"/>
</dbReference>
<keyword evidence="4" id="KW-1133">Transmembrane helix</keyword>
<dbReference type="PANTHER" id="PTHR24251">
    <property type="entry name" value="OVOCHYMASE-RELATED"/>
    <property type="match status" value="1"/>
</dbReference>
<dbReference type="EMBL" id="MU825399">
    <property type="protein sequence ID" value="KAJ7393032.1"/>
    <property type="molecule type" value="Genomic_DNA"/>
</dbReference>
<evidence type="ECO:0000313" key="6">
    <source>
        <dbReference type="EMBL" id="KAJ7393032.1"/>
    </source>
</evidence>
<proteinExistence type="predicted"/>
<dbReference type="FunFam" id="2.60.120.290:FF:000013">
    <property type="entry name" value="Membrane frizzled-related protein"/>
    <property type="match status" value="1"/>
</dbReference>
<feature type="transmembrane region" description="Helical" evidence="4">
    <location>
        <begin position="271"/>
        <end position="294"/>
    </location>
</feature>
<keyword evidence="7" id="KW-1185">Reference proteome</keyword>
<keyword evidence="4" id="KW-0812">Transmembrane</keyword>
<dbReference type="SMART" id="SM00042">
    <property type="entry name" value="CUB"/>
    <property type="match status" value="2"/>
</dbReference>
<dbReference type="Proteomes" id="UP001163046">
    <property type="component" value="Unassembled WGS sequence"/>
</dbReference>
<dbReference type="AlphaFoldDB" id="A0A9X0A421"/>
<accession>A0A9X0A421</accession>
<feature type="domain" description="CUB" evidence="5">
    <location>
        <begin position="136"/>
        <end position="248"/>
    </location>
</feature>
<evidence type="ECO:0000256" key="1">
    <source>
        <dbReference type="ARBA" id="ARBA00022737"/>
    </source>
</evidence>
<dbReference type="SUPFAM" id="SSF49854">
    <property type="entry name" value="Spermadhesin, CUB domain"/>
    <property type="match status" value="2"/>
</dbReference>
<dbReference type="OrthoDB" id="431034at2759"/>
<name>A0A9X0A421_9CNID</name>
<evidence type="ECO:0000256" key="4">
    <source>
        <dbReference type="SAM" id="Phobius"/>
    </source>
</evidence>
<comment type="caution">
    <text evidence="3">Lacks conserved residue(s) required for the propagation of feature annotation.</text>
</comment>
<dbReference type="PROSITE" id="PS01180">
    <property type="entry name" value="CUB"/>
    <property type="match status" value="2"/>
</dbReference>
<gene>
    <name evidence="6" type="primary">TLL1_1</name>
    <name evidence="6" type="ORF">OS493_008315</name>
</gene>